<proteinExistence type="predicted"/>
<feature type="transmembrane region" description="Helical" evidence="6">
    <location>
        <begin position="590"/>
        <end position="609"/>
    </location>
</feature>
<evidence type="ECO:0000259" key="7">
    <source>
        <dbReference type="Pfam" id="PF13906"/>
    </source>
</evidence>
<evidence type="ECO:0000256" key="1">
    <source>
        <dbReference type="ARBA" id="ARBA00004141"/>
    </source>
</evidence>
<reference evidence="8" key="1">
    <citation type="submission" date="2021-01" db="EMBL/GenBank/DDBJ databases">
        <authorList>
            <person name="Corre E."/>
            <person name="Pelletier E."/>
            <person name="Niang G."/>
            <person name="Scheremetjew M."/>
            <person name="Finn R."/>
            <person name="Kale V."/>
            <person name="Holt S."/>
            <person name="Cochrane G."/>
            <person name="Meng A."/>
            <person name="Brown T."/>
            <person name="Cohen L."/>
        </authorList>
    </citation>
    <scope>NUCLEOTIDE SEQUENCE</scope>
    <source>
        <strain evidence="8">GSO104</strain>
    </source>
</reference>
<name>A0A7S4RXA7_9STRA</name>
<evidence type="ECO:0000256" key="4">
    <source>
        <dbReference type="ARBA" id="ARBA00023136"/>
    </source>
</evidence>
<gene>
    <name evidence="8" type="ORF">DBRI00130_LOCUS25216</name>
</gene>
<feature type="transmembrane region" description="Helical" evidence="6">
    <location>
        <begin position="615"/>
        <end position="635"/>
    </location>
</feature>
<dbReference type="PANTHER" id="PTHR43243:SF82">
    <property type="entry name" value="CATIONIC AMINO ACID TRANSPORTER C-TERMINAL DOMAIN-CONTAINING PROTEIN"/>
    <property type="match status" value="1"/>
</dbReference>
<feature type="transmembrane region" description="Helical" evidence="6">
    <location>
        <begin position="544"/>
        <end position="570"/>
    </location>
</feature>
<feature type="transmembrane region" description="Helical" evidence="6">
    <location>
        <begin position="484"/>
        <end position="502"/>
    </location>
</feature>
<protein>
    <recommendedName>
        <fullName evidence="7">Cationic amino acid transporter C-terminal domain-containing protein</fullName>
    </recommendedName>
</protein>
<feature type="transmembrane region" description="Helical" evidence="6">
    <location>
        <begin position="171"/>
        <end position="188"/>
    </location>
</feature>
<feature type="transmembrane region" description="Helical" evidence="6">
    <location>
        <begin position="405"/>
        <end position="431"/>
    </location>
</feature>
<feature type="transmembrane region" description="Helical" evidence="6">
    <location>
        <begin position="514"/>
        <end position="532"/>
    </location>
</feature>
<feature type="domain" description="Cationic amino acid transporter C-terminal" evidence="7">
    <location>
        <begin position="590"/>
        <end position="640"/>
    </location>
</feature>
<dbReference type="PANTHER" id="PTHR43243">
    <property type="entry name" value="INNER MEMBRANE TRANSPORTER YGJI-RELATED"/>
    <property type="match status" value="1"/>
</dbReference>
<evidence type="ECO:0000256" key="3">
    <source>
        <dbReference type="ARBA" id="ARBA00022989"/>
    </source>
</evidence>
<evidence type="ECO:0000313" key="8">
    <source>
        <dbReference type="EMBL" id="CAE4626857.1"/>
    </source>
</evidence>
<organism evidence="8">
    <name type="scientific">Ditylum brightwellii</name>
    <dbReference type="NCBI Taxonomy" id="49249"/>
    <lineage>
        <taxon>Eukaryota</taxon>
        <taxon>Sar</taxon>
        <taxon>Stramenopiles</taxon>
        <taxon>Ochrophyta</taxon>
        <taxon>Bacillariophyta</taxon>
        <taxon>Mediophyceae</taxon>
        <taxon>Lithodesmiophycidae</taxon>
        <taxon>Lithodesmiales</taxon>
        <taxon>Lithodesmiaceae</taxon>
        <taxon>Ditylum</taxon>
    </lineage>
</organism>
<keyword evidence="4 6" id="KW-0472">Membrane</keyword>
<dbReference type="InterPro" id="IPR002293">
    <property type="entry name" value="AA/rel_permease1"/>
</dbReference>
<sequence>MWDTTAEEEDNDDFNITSQFQYNDDDDVEEEESDYNLSSQFQSNEELVSSEDMIPHTSNPWLRKPLWALEDWHHNDDNNNDDRHQKDHNENGIEMTSSPLVHETKEQQEEQINEVHHTPQEIQATSTTLPRHLTLLDLISIGVGGTIGSGIFVLCGLVAKKYAGPSTCLSWTMAGGAAFLSGCCYAELSGRIPHAGSSYVYAFVSMGELPAFLTGSCLVLEFLVSGSAVARSWGDKVVEWLTVELHADKEWVYAYLQPGYGINPMAFLVSCSTTLLLLGGVKESKMITDIFTWIKVALVLFMAIGGLLLLDTNNLQPFMPPELNGWNGIMRGATTSFFGYLGYDGICCVAGEAINPTVNLPKAVMYTLIIVTALYVVAALALTGMQNYTEISVESGFPEAFASRGVMWAAQLTAAGEVITLPIVVLISGVLQPRLQYALARDGLLPHMFCEVTPAGNLRKGTIVAGTIMTFIATFVPFEYLDDFVSAGILVAFSITNSSLVIMRRESPENTPFYLEKLLLLFNGLSFLSAVVSVHGPRNIVGKFLAFCFIVATAAVGFWISWSCPSSAVFGGKSITMGNHKRDNGNQQYFQTPFVPLIPCLGTFINWFLIAQLDFLGIFLLLCYFSLATMFYFHYGAKNSFGNNIGWDYPGDLGLSEDNEEGNNHAPSATCIENKYTIT</sequence>
<dbReference type="AlphaFoldDB" id="A0A7S4RXA7"/>
<feature type="transmembrane region" description="Helical" evidence="6">
    <location>
        <begin position="363"/>
        <end position="385"/>
    </location>
</feature>
<accession>A0A7S4RXA7</accession>
<feature type="compositionally biased region" description="Acidic residues" evidence="5">
    <location>
        <begin position="1"/>
        <end position="13"/>
    </location>
</feature>
<evidence type="ECO:0000256" key="6">
    <source>
        <dbReference type="SAM" id="Phobius"/>
    </source>
</evidence>
<evidence type="ECO:0000256" key="2">
    <source>
        <dbReference type="ARBA" id="ARBA00022692"/>
    </source>
</evidence>
<keyword evidence="2 6" id="KW-0812">Transmembrane</keyword>
<feature type="transmembrane region" description="Helical" evidence="6">
    <location>
        <begin position="329"/>
        <end position="351"/>
    </location>
</feature>
<dbReference type="InterPro" id="IPR029485">
    <property type="entry name" value="CAT_C"/>
</dbReference>
<keyword evidence="3 6" id="KW-1133">Transmembrane helix</keyword>
<dbReference type="Pfam" id="PF13906">
    <property type="entry name" value="AA_permease_C"/>
    <property type="match status" value="1"/>
</dbReference>
<feature type="transmembrane region" description="Helical" evidence="6">
    <location>
        <begin position="200"/>
        <end position="224"/>
    </location>
</feature>
<feature type="transmembrane region" description="Helical" evidence="6">
    <location>
        <begin position="290"/>
        <end position="309"/>
    </location>
</feature>
<feature type="region of interest" description="Disordered" evidence="5">
    <location>
        <begin position="1"/>
        <end position="34"/>
    </location>
</feature>
<feature type="transmembrane region" description="Helical" evidence="6">
    <location>
        <begin position="260"/>
        <end position="278"/>
    </location>
</feature>
<dbReference type="EMBL" id="HBNS01032185">
    <property type="protein sequence ID" value="CAE4626857.1"/>
    <property type="molecule type" value="Transcribed_RNA"/>
</dbReference>
<evidence type="ECO:0000256" key="5">
    <source>
        <dbReference type="SAM" id="MobiDB-lite"/>
    </source>
</evidence>
<feature type="transmembrane region" description="Helical" evidence="6">
    <location>
        <begin position="135"/>
        <end position="159"/>
    </location>
</feature>
<comment type="subcellular location">
    <subcellularLocation>
        <location evidence="1">Membrane</location>
        <topology evidence="1">Multi-pass membrane protein</topology>
    </subcellularLocation>
</comment>
<feature type="compositionally biased region" description="Acidic residues" evidence="5">
    <location>
        <begin position="23"/>
        <end position="34"/>
    </location>
</feature>
<dbReference type="GO" id="GO:0016020">
    <property type="term" value="C:membrane"/>
    <property type="evidence" value="ECO:0007669"/>
    <property type="project" value="UniProtKB-SubCell"/>
</dbReference>
<dbReference type="GO" id="GO:0015171">
    <property type="term" value="F:amino acid transmembrane transporter activity"/>
    <property type="evidence" value="ECO:0007669"/>
    <property type="project" value="TreeGrafter"/>
</dbReference>
<dbReference type="Pfam" id="PF13520">
    <property type="entry name" value="AA_permease_2"/>
    <property type="match status" value="1"/>
</dbReference>
<dbReference type="Gene3D" id="1.20.1740.10">
    <property type="entry name" value="Amino acid/polyamine transporter I"/>
    <property type="match status" value="1"/>
</dbReference>